<gene>
    <name evidence="1" type="ORF">BS47DRAFT_1391375</name>
</gene>
<dbReference type="Proteomes" id="UP000886523">
    <property type="component" value="Unassembled WGS sequence"/>
</dbReference>
<proteinExistence type="predicted"/>
<sequence>MAVQLRLHPYFGVTSTSQPSTPKARSKQGPWSPLWLLKTAFTLSVRGFPGMPPFSSSDCHSTTSWAGFTAFTAAHHLFLPQRVDWCLFKVYLVNECSLWDDANEERWGEDFLDMRAYRDRRYRTQPKALNPAMKKIFDEMTQLSNCAIYGKD</sequence>
<dbReference type="EMBL" id="MU128947">
    <property type="protein sequence ID" value="KAF9515729.1"/>
    <property type="molecule type" value="Genomic_DNA"/>
</dbReference>
<reference evidence="1" key="1">
    <citation type="journal article" date="2020" name="Nat. Commun.">
        <title>Large-scale genome sequencing of mycorrhizal fungi provides insights into the early evolution of symbiotic traits.</title>
        <authorList>
            <person name="Miyauchi S."/>
            <person name="Kiss E."/>
            <person name="Kuo A."/>
            <person name="Drula E."/>
            <person name="Kohler A."/>
            <person name="Sanchez-Garcia M."/>
            <person name="Morin E."/>
            <person name="Andreopoulos B."/>
            <person name="Barry K.W."/>
            <person name="Bonito G."/>
            <person name="Buee M."/>
            <person name="Carver A."/>
            <person name="Chen C."/>
            <person name="Cichocki N."/>
            <person name="Clum A."/>
            <person name="Culley D."/>
            <person name="Crous P.W."/>
            <person name="Fauchery L."/>
            <person name="Girlanda M."/>
            <person name="Hayes R.D."/>
            <person name="Keri Z."/>
            <person name="LaButti K."/>
            <person name="Lipzen A."/>
            <person name="Lombard V."/>
            <person name="Magnuson J."/>
            <person name="Maillard F."/>
            <person name="Murat C."/>
            <person name="Nolan M."/>
            <person name="Ohm R.A."/>
            <person name="Pangilinan J."/>
            <person name="Pereira M.F."/>
            <person name="Perotto S."/>
            <person name="Peter M."/>
            <person name="Pfister S."/>
            <person name="Riley R."/>
            <person name="Sitrit Y."/>
            <person name="Stielow J.B."/>
            <person name="Szollosi G."/>
            <person name="Zifcakova L."/>
            <person name="Stursova M."/>
            <person name="Spatafora J.W."/>
            <person name="Tedersoo L."/>
            <person name="Vaario L.M."/>
            <person name="Yamada A."/>
            <person name="Yan M."/>
            <person name="Wang P."/>
            <person name="Xu J."/>
            <person name="Bruns T."/>
            <person name="Baldrian P."/>
            <person name="Vilgalys R."/>
            <person name="Dunand C."/>
            <person name="Henrissat B."/>
            <person name="Grigoriev I.V."/>
            <person name="Hibbett D."/>
            <person name="Nagy L.G."/>
            <person name="Martin F.M."/>
        </authorList>
    </citation>
    <scope>NUCLEOTIDE SEQUENCE</scope>
    <source>
        <strain evidence="1">UP504</strain>
    </source>
</reference>
<name>A0A9P6B1F2_9AGAM</name>
<comment type="caution">
    <text evidence="1">The sequence shown here is derived from an EMBL/GenBank/DDBJ whole genome shotgun (WGS) entry which is preliminary data.</text>
</comment>
<protein>
    <submittedName>
        <fullName evidence="1">Uncharacterized protein</fullName>
    </submittedName>
</protein>
<organism evidence="1 2">
    <name type="scientific">Hydnum rufescens UP504</name>
    <dbReference type="NCBI Taxonomy" id="1448309"/>
    <lineage>
        <taxon>Eukaryota</taxon>
        <taxon>Fungi</taxon>
        <taxon>Dikarya</taxon>
        <taxon>Basidiomycota</taxon>
        <taxon>Agaricomycotina</taxon>
        <taxon>Agaricomycetes</taxon>
        <taxon>Cantharellales</taxon>
        <taxon>Hydnaceae</taxon>
        <taxon>Hydnum</taxon>
    </lineage>
</organism>
<keyword evidence="2" id="KW-1185">Reference proteome</keyword>
<accession>A0A9P6B1F2</accession>
<dbReference type="AlphaFoldDB" id="A0A9P6B1F2"/>
<evidence type="ECO:0000313" key="2">
    <source>
        <dbReference type="Proteomes" id="UP000886523"/>
    </source>
</evidence>
<evidence type="ECO:0000313" key="1">
    <source>
        <dbReference type="EMBL" id="KAF9515729.1"/>
    </source>
</evidence>